<accession>A0A2A6CRX3</accession>
<proteinExistence type="predicted"/>
<dbReference type="Gene3D" id="1.20.1250.20">
    <property type="entry name" value="MFS general substrate transporter like domains"/>
    <property type="match status" value="1"/>
</dbReference>
<evidence type="ECO:0000313" key="6">
    <source>
        <dbReference type="Proteomes" id="UP000005239"/>
    </source>
</evidence>
<gene>
    <name evidence="5" type="primary">WBGene00103596</name>
</gene>
<evidence type="ECO:0000256" key="2">
    <source>
        <dbReference type="ARBA" id="ARBA00022692"/>
    </source>
</evidence>
<evidence type="ECO:0000256" key="4">
    <source>
        <dbReference type="ARBA" id="ARBA00023136"/>
    </source>
</evidence>
<sequence>MACCEATVPGSKYPGKNRTKTVAVSVASSSQSVSNEAITTEYKVYSERWLHLAAVCLLALSNATQWITYISLSKSTARFYCGITEEEGAGECSVSLWTNQIFQIMGLILGVGGMYATDHWGIRVSTLIGAMCNFMGAAIRLSSSLPDTPIEYRSIILHIGNIISASAPPFFLVLAPKVAEKWFPSGERATAHVCIFIANPLGVALGTVVPTLIIDQSKVTASSFDFFVLNAIVLSLATVVLLIASNTRNSLPPTPASASSSITDHPPFFIGLLMALKNKQLLIQLIPFGFAFGLQWGFFLYTDQICTELGYPESVTAWASASSSVIGSIAAIIAGRYVDRTKKFKETIRRCILLFALTAAATDRLLRYPVTPSTSRFFTSSLIFLSSLLGAASSPIYPIGIELAIETTFPVMEATSGGGIATGGHIVMFSLVFIMDRIRFTRWIYSDYDSPTAIPKLTSNFFLLLDSWVIFAFFAAFVAFKFMNPRYARMEYEESVNLQKRLERGTTSPTTKNSANL</sequence>
<dbReference type="Proteomes" id="UP000005239">
    <property type="component" value="Unassembled WGS sequence"/>
</dbReference>
<keyword evidence="4" id="KW-0472">Membrane</keyword>
<dbReference type="SUPFAM" id="SSF103473">
    <property type="entry name" value="MFS general substrate transporter"/>
    <property type="match status" value="1"/>
</dbReference>
<accession>A0A8R1YCL4</accession>
<evidence type="ECO:0000256" key="1">
    <source>
        <dbReference type="ARBA" id="ARBA00004141"/>
    </source>
</evidence>
<comment type="subcellular location">
    <subcellularLocation>
        <location evidence="1">Membrane</location>
        <topology evidence="1">Multi-pass membrane protein</topology>
    </subcellularLocation>
</comment>
<evidence type="ECO:0000313" key="5">
    <source>
        <dbReference type="EnsemblMetazoa" id="PPA14042.1"/>
    </source>
</evidence>
<dbReference type="PANTHER" id="PTHR10924">
    <property type="entry name" value="MAJOR FACILITATOR SUPERFAMILY PROTEIN-RELATED"/>
    <property type="match status" value="1"/>
</dbReference>
<keyword evidence="2" id="KW-0812">Transmembrane</keyword>
<dbReference type="GO" id="GO:0022857">
    <property type="term" value="F:transmembrane transporter activity"/>
    <property type="evidence" value="ECO:0007669"/>
    <property type="project" value="InterPro"/>
</dbReference>
<dbReference type="PANTHER" id="PTHR10924:SF8">
    <property type="entry name" value="MFS DOMAIN-CONTAINING PROTEIN-RELATED"/>
    <property type="match status" value="1"/>
</dbReference>
<dbReference type="Pfam" id="PF07690">
    <property type="entry name" value="MFS_1"/>
    <property type="match status" value="1"/>
</dbReference>
<name>A0A2A6CRX3_PRIPA</name>
<protein>
    <submittedName>
        <fullName evidence="5">Membrane transporter</fullName>
    </submittedName>
</protein>
<dbReference type="InterPro" id="IPR011701">
    <property type="entry name" value="MFS"/>
</dbReference>
<dbReference type="OrthoDB" id="422206at2759"/>
<evidence type="ECO:0000256" key="3">
    <source>
        <dbReference type="ARBA" id="ARBA00022989"/>
    </source>
</evidence>
<dbReference type="EnsemblMetazoa" id="PPA14042.1">
    <property type="protein sequence ID" value="PPA14042.1"/>
    <property type="gene ID" value="WBGene00103596"/>
</dbReference>
<dbReference type="InterPro" id="IPR036259">
    <property type="entry name" value="MFS_trans_sf"/>
</dbReference>
<keyword evidence="6" id="KW-1185">Reference proteome</keyword>
<dbReference type="GO" id="GO:0016020">
    <property type="term" value="C:membrane"/>
    <property type="evidence" value="ECO:0000318"/>
    <property type="project" value="GO_Central"/>
</dbReference>
<organism evidence="5 6">
    <name type="scientific">Pristionchus pacificus</name>
    <name type="common">Parasitic nematode worm</name>
    <dbReference type="NCBI Taxonomy" id="54126"/>
    <lineage>
        <taxon>Eukaryota</taxon>
        <taxon>Metazoa</taxon>
        <taxon>Ecdysozoa</taxon>
        <taxon>Nematoda</taxon>
        <taxon>Chromadorea</taxon>
        <taxon>Rhabditida</taxon>
        <taxon>Rhabditina</taxon>
        <taxon>Diplogasteromorpha</taxon>
        <taxon>Diplogasteroidea</taxon>
        <taxon>Neodiplogasteridae</taxon>
        <taxon>Pristionchus</taxon>
    </lineage>
</organism>
<keyword evidence="3" id="KW-1133">Transmembrane helix</keyword>
<dbReference type="AlphaFoldDB" id="A0A2A6CRX3"/>
<reference evidence="6" key="1">
    <citation type="journal article" date="2008" name="Nat. Genet.">
        <title>The Pristionchus pacificus genome provides a unique perspective on nematode lifestyle and parasitism.</title>
        <authorList>
            <person name="Dieterich C."/>
            <person name="Clifton S.W."/>
            <person name="Schuster L.N."/>
            <person name="Chinwalla A."/>
            <person name="Delehaunty K."/>
            <person name="Dinkelacker I."/>
            <person name="Fulton L."/>
            <person name="Fulton R."/>
            <person name="Godfrey J."/>
            <person name="Minx P."/>
            <person name="Mitreva M."/>
            <person name="Roeseler W."/>
            <person name="Tian H."/>
            <person name="Witte H."/>
            <person name="Yang S.P."/>
            <person name="Wilson R.K."/>
            <person name="Sommer R.J."/>
        </authorList>
    </citation>
    <scope>NUCLEOTIDE SEQUENCE [LARGE SCALE GENOMIC DNA]</scope>
    <source>
        <strain evidence="6">PS312</strain>
    </source>
</reference>
<dbReference type="InterPro" id="IPR049680">
    <property type="entry name" value="FLVCR1-2_SLC49-like"/>
</dbReference>
<reference evidence="5" key="2">
    <citation type="submission" date="2022-06" db="UniProtKB">
        <authorList>
            <consortium name="EnsemblMetazoa"/>
        </authorList>
    </citation>
    <scope>IDENTIFICATION</scope>
    <source>
        <strain evidence="5">PS312</strain>
    </source>
</reference>